<dbReference type="eggNOG" id="KOG3533">
    <property type="taxonomic scope" value="Eukaryota"/>
</dbReference>
<organism evidence="3 4">
    <name type="scientific">Paramecium tetraurelia</name>
    <dbReference type="NCBI Taxonomy" id="5888"/>
    <lineage>
        <taxon>Eukaryota</taxon>
        <taxon>Sar</taxon>
        <taxon>Alveolata</taxon>
        <taxon>Ciliophora</taxon>
        <taxon>Intramacronucleata</taxon>
        <taxon>Oligohymenophorea</taxon>
        <taxon>Peniculida</taxon>
        <taxon>Parameciidae</taxon>
        <taxon>Paramecium</taxon>
    </lineage>
</organism>
<dbReference type="SUPFAM" id="SSF100909">
    <property type="entry name" value="IP3 receptor type 1 binding core, domain 2"/>
    <property type="match status" value="2"/>
</dbReference>
<protein>
    <recommendedName>
        <fullName evidence="2">RyR/IP3R Homology associated domain-containing protein</fullName>
    </recommendedName>
</protein>
<evidence type="ECO:0000259" key="2">
    <source>
        <dbReference type="Pfam" id="PF08454"/>
    </source>
</evidence>
<dbReference type="PANTHER" id="PTHR13715">
    <property type="entry name" value="RYANODINE RECEPTOR AND IP3 RECEPTOR"/>
    <property type="match status" value="1"/>
</dbReference>
<feature type="transmembrane region" description="Helical" evidence="1">
    <location>
        <begin position="2530"/>
        <end position="2551"/>
    </location>
</feature>
<dbReference type="PANTHER" id="PTHR13715:SF99">
    <property type="entry name" value="INOSITOL 1,4,5-TRISPHOSPHATE RECEPTOR-LIKE PROTEIN A"/>
    <property type="match status" value="1"/>
</dbReference>
<dbReference type="STRING" id="5888.A0DBN2"/>
<dbReference type="InterPro" id="IPR035910">
    <property type="entry name" value="RyR/IP3R_RIH_dom_sf"/>
</dbReference>
<dbReference type="GeneID" id="5033631"/>
<evidence type="ECO:0000313" key="4">
    <source>
        <dbReference type="Proteomes" id="UP000000600"/>
    </source>
</evidence>
<sequence>MEVNQTRNPISSETDILIKSNEMYLHSDGFYPQSANLEYQPIQPFRSKLILLDTLFNIYSVQCENFDIKVSTDEVIQFNKEIIMKQQKSGKYLQAIYIKDKWTIQLTEELDKTCLFSIQPCFKSQIINQNCVTLYNEVHISLSPNNDAQGDAQDCYLTWDSKQITFTNEVHLASNFIFETINKAISKLSYGSLIKIKLIEKNAYLAMTTKKSALIQTKNLINQSNADIQYNALFSKNLIVTWQEQEETSEFDLWRIYHPQKAFQQINLNDSFYLQNVASNQYISLTNIVNNFKEASLFQFQEINASNHFISGFILHQDKYFTSSQLYQQNSLFYQLEYKSQVTKEDQLLLEVQSSTSQTQINWLHSAVNSIQNAIHVFTQNQELIQQSIRSNQQNNPKFESIYELCNQLIQILSDLICFCLENGFTLKVIDRNSIFNSRKNRRNQDLLKRYYIIQYLNQLLELISWDDQLTQLYNEVDFLLSEELEQSLRLRNQIQKVLKTIFLFFSAFGAYNEQNGLFILYSYSKFVQLLGCHIGAFDCLIQIFSTNQTLIPTASSLFFNQSVNQIQQNEITLIDLIFQRGQQLYGSKIRSFWSNIPKFLQILCFQNDFPYKNNQKAIGVNLKADSFIFSKLFVHKDDQFFYLNVEDQQIELNQIYQSSFKKNLDMIQDVQQCKRFVDEYLNLVGSLCQNRNVSNIMYFKNIFPKEHLVSYVSDLKNDDYLRCKLIAILINLYIDFHPFYKIQIPKLIFKSYRQQIEEDFDEELLQINNQKINEDDIKFIESIQVIVQNYLKKNFIQQNKVNLCIRNYQMLNMYLQLLSFKLPNQNQQLKRNNNNNNNSFIDPKFFLYFEFLILAFSLLPDSISEKSPNQDLLQQFEQFSEDRNVFNLLTKCFIEFVYYLAEIFEKDIIQKCLNNNDPNLRDKIKISLSIPGQYIDISNTLLKLLSHKQLASQIKLKIFNLIEKLHQPKKAILLRFEQCMILEKQIEIDICKEIEEINYKLLTLLYNENIQQQHQNLIQFLRNFNQKMDGSEYLLISQRIIRIQNLDQTIFDILISFMQQCRDITLRMQQSVGNYQNTNQDENIIQLCQELFKLLRITCKNNHHNKIKIMKQFDVIEQFFTIVDLGQFNLLITIYDNSFDLIDCISPKTIYLLFENICVGTLRILQCILCQQNMISHKNLVLIFQQISSRSQFNEIIGLGSQNLTKLFILDQPQSLQTLMLFGKAPYILQVQGYGFLINLIQLFISTSQSNQNEIYYNFRVQQQKENNHQSQSNNKLHHSLLQNCFSYVNLFRLIFTLEDIFSIQIRNWQADQSQQLQKKDLNQIFLNTILKHQLLKFLNLLLTQSEFSNYDDEYIEFVKKFISYERKLFTIQIMSIEYSTYIDNIQNQNKLKLLSKLYKDHHNIQQSEFQMISEYLIDQYFECFLFNNYSILLFDLSLNLAQKLSEYIDTLEDSSTKSKSNRNSSTLIFKKKSQSVSLIDFGTNESNNLSQKLSPFNELKVQMDDLIYSIEQHLNDKLTTDEIKENQDFLYLKQQQLKLLYLRQLDFKGFKFEQQQIQKNNLNQDVYLNPEYFNDSRIHEIIKIQGLLDSKILKNVIEILTNTHQDQAEENFQMYKQIYLRLQLMNQNYEIQIENFPKIILPLVRILKQSLNNLISNYQGVLNILEFLWQLLDIHTYIRADYEQTVSQYIMNQKDIYKSQSEQILQNKAIKQIQNLICNEGFFEIFIQFCDSYQNLRVIPFAELGSINQDLKDQMYYKFLLVSTKLIRGQEQANKLAQEKLISVMKNAQSNSLLKIFCLNFNSFQKQNDTQKMRNETVQNLNRILFSYEFNQGHRLERKNNSQKLGIINIQIRFLQLIAEDHFKPAQDFLRIQEGFSQNYDMIQQLQDILFNHFVQETFINLSFDDYVLIVGCFDCIKELIQGPCHENQMKICSIQFLKLCYKLLNFDDSHGKFTAMYSNLTKDQQKILNRSREKTQGEFNKLIVSQKKTQIQQEYVEYYKKYPTYCKKILQSFRKSNNINYRMFMLSEIKYRCSTTLESLTDDQQTSSETLEKINSIISEKLVIKNIAIQYEKFKILHSSGKNYTNTIFSHLFGDQPKLSILNQETISDSDRLWNIEETINVDVAVRDFCDSFIIETGFSLYNILAQIFQHKNMDVLERIYEQIDSEKTQKKQLKQLLLYKLYQSWFQLQKITEMVTNNVLKGKQKEAINDKIFFKIYNSKIIQQDKYQLKQHDTENNSEKDKEVEKDFQQKKLGYRALRFYATRSGSIEIILPSKQIKQVIFPLLPHCFSLNNSIKQKFSKDIDRTTQQTKVESILYNSNKTIQKLKTEYKFQLLYKRHFLVNMIAGNQEIWKQIIFYVIVMQNIMILLTNNGRYDHVLDDFLLALNIIQIILQFVCFFIFIIRKLPYLRIKAQEIVIERQINRIRKREIKYKYLDNSQSVVLQEDFILEKTDKFLLEQNKFVRFYQNVTDRLVLFKYIFFDYEMIYFLIFTSIAISGLFTKTLLALLLLDVFWRFPVLTAMINSVWRPIIQILLTLALFFILQYYYSLLIYDFYSEDTNYTPYCQSLLQCFSFILDVTFKKDSGSAGYVAASNGISSTYANPDFRFSILNFWEFCYYFFVISLTYSIFTGLILDSFGADREEAEELEADIKELCLVCGIDKGIIEKKTKHKKGFRFHVKNEHYVWNYIFFISYLQGKKKSEYNGIESYIDEELKRESISWFPINRSLSIIEQDDVDQIDQMIDQQILKISQTLDTKLYERGLNKNLNQS</sequence>
<evidence type="ECO:0000313" key="3">
    <source>
        <dbReference type="EMBL" id="CAK80449.1"/>
    </source>
</evidence>
<dbReference type="OrthoDB" id="300855at2759"/>
<feature type="transmembrane region" description="Helical" evidence="1">
    <location>
        <begin position="2386"/>
        <end position="2407"/>
    </location>
</feature>
<feature type="domain" description="RyR/IP3R Homology associated" evidence="2">
    <location>
        <begin position="1845"/>
        <end position="1947"/>
    </location>
</feature>
<dbReference type="HOGENOM" id="CLU_226967_0_0_1"/>
<dbReference type="EMBL" id="CT868363">
    <property type="protein sequence ID" value="CAK80449.1"/>
    <property type="molecule type" value="Genomic_DNA"/>
</dbReference>
<dbReference type="InterPro" id="IPR015925">
    <property type="entry name" value="Ryanodine_IP3_receptor"/>
</dbReference>
<dbReference type="OMA" id="QIEIDIC"/>
<dbReference type="KEGG" id="ptm:GSPATT00015346001"/>
<evidence type="ECO:0000256" key="1">
    <source>
        <dbReference type="SAM" id="Phobius"/>
    </source>
</evidence>
<accession>A0DBN2</accession>
<keyword evidence="4" id="KW-1185">Reference proteome</keyword>
<name>A0DBN2_PARTE</name>
<feature type="transmembrane region" description="Helical" evidence="1">
    <location>
        <begin position="2489"/>
        <end position="2518"/>
    </location>
</feature>
<proteinExistence type="predicted"/>
<dbReference type="Pfam" id="PF08454">
    <property type="entry name" value="RIH_assoc"/>
    <property type="match status" value="1"/>
</dbReference>
<keyword evidence="1" id="KW-1133">Transmembrane helix</keyword>
<keyword evidence="1" id="KW-0812">Transmembrane</keyword>
<dbReference type="Proteomes" id="UP000000600">
    <property type="component" value="Unassembled WGS sequence"/>
</dbReference>
<dbReference type="InParanoid" id="A0DBN2"/>
<dbReference type="GO" id="GO:0006816">
    <property type="term" value="P:calcium ion transport"/>
    <property type="evidence" value="ECO:0007669"/>
    <property type="project" value="InterPro"/>
</dbReference>
<reference evidence="3 4" key="1">
    <citation type="journal article" date="2006" name="Nature">
        <title>Global trends of whole-genome duplications revealed by the ciliate Paramecium tetraurelia.</title>
        <authorList>
            <consortium name="Genoscope"/>
            <person name="Aury J.-M."/>
            <person name="Jaillon O."/>
            <person name="Duret L."/>
            <person name="Noel B."/>
            <person name="Jubin C."/>
            <person name="Porcel B.M."/>
            <person name="Segurens B."/>
            <person name="Daubin V."/>
            <person name="Anthouard V."/>
            <person name="Aiach N."/>
            <person name="Arnaiz O."/>
            <person name="Billaut A."/>
            <person name="Beisson J."/>
            <person name="Blanc I."/>
            <person name="Bouhouche K."/>
            <person name="Camara F."/>
            <person name="Duharcourt S."/>
            <person name="Guigo R."/>
            <person name="Gogendeau D."/>
            <person name="Katinka M."/>
            <person name="Keller A.-M."/>
            <person name="Kissmehl R."/>
            <person name="Klotz C."/>
            <person name="Koll F."/>
            <person name="Le Moue A."/>
            <person name="Lepere C."/>
            <person name="Malinsky S."/>
            <person name="Nowacki M."/>
            <person name="Nowak J.K."/>
            <person name="Plattner H."/>
            <person name="Poulain J."/>
            <person name="Ruiz F."/>
            <person name="Serrano V."/>
            <person name="Zagulski M."/>
            <person name="Dessen P."/>
            <person name="Betermier M."/>
            <person name="Weissenbach J."/>
            <person name="Scarpelli C."/>
            <person name="Schachter V."/>
            <person name="Sperling L."/>
            <person name="Meyer E."/>
            <person name="Cohen J."/>
            <person name="Wincker P."/>
        </authorList>
    </citation>
    <scope>NUCLEOTIDE SEQUENCE [LARGE SCALE GENOMIC DNA]</scope>
    <source>
        <strain evidence="3 4">Stock d4-2</strain>
    </source>
</reference>
<keyword evidence="1" id="KW-0472">Membrane</keyword>
<feature type="transmembrane region" description="Helical" evidence="1">
    <location>
        <begin position="2616"/>
        <end position="2638"/>
    </location>
</feature>
<dbReference type="RefSeq" id="XP_001447846.1">
    <property type="nucleotide sequence ID" value="XM_001447809.1"/>
</dbReference>
<gene>
    <name evidence="3" type="ORF">GSPATT00015346001</name>
</gene>
<dbReference type="InterPro" id="IPR013662">
    <property type="entry name" value="RIH_assoc-dom"/>
</dbReference>